<feature type="region of interest" description="Disordered" evidence="4">
    <location>
        <begin position="163"/>
        <end position="182"/>
    </location>
</feature>
<dbReference type="Pfam" id="PF00379">
    <property type="entry name" value="Chitin_bind_4"/>
    <property type="match status" value="1"/>
</dbReference>
<gene>
    <name evidence="6" type="ORF">JYU34_022072</name>
</gene>
<feature type="compositionally biased region" description="Basic and acidic residues" evidence="4">
    <location>
        <begin position="163"/>
        <end position="175"/>
    </location>
</feature>
<keyword evidence="7" id="KW-1185">Reference proteome</keyword>
<keyword evidence="1 3" id="KW-0193">Cuticle</keyword>
<evidence type="ECO:0000256" key="4">
    <source>
        <dbReference type="SAM" id="MobiDB-lite"/>
    </source>
</evidence>
<feature type="region of interest" description="Disordered" evidence="4">
    <location>
        <begin position="197"/>
        <end position="217"/>
    </location>
</feature>
<dbReference type="PANTHER" id="PTHR12236">
    <property type="entry name" value="STRUCTURAL CONTITUENT OF CUTICLE"/>
    <property type="match status" value="1"/>
</dbReference>
<name>A0ABQ7PQ89_PLUXY</name>
<feature type="compositionally biased region" description="Basic and acidic residues" evidence="4">
    <location>
        <begin position="39"/>
        <end position="50"/>
    </location>
</feature>
<dbReference type="InterPro" id="IPR031311">
    <property type="entry name" value="CHIT_BIND_RR_consensus"/>
</dbReference>
<organism evidence="6 7">
    <name type="scientific">Plutella xylostella</name>
    <name type="common">Diamondback moth</name>
    <name type="synonym">Plutella maculipennis</name>
    <dbReference type="NCBI Taxonomy" id="51655"/>
    <lineage>
        <taxon>Eukaryota</taxon>
        <taxon>Metazoa</taxon>
        <taxon>Ecdysozoa</taxon>
        <taxon>Arthropoda</taxon>
        <taxon>Hexapoda</taxon>
        <taxon>Insecta</taxon>
        <taxon>Pterygota</taxon>
        <taxon>Neoptera</taxon>
        <taxon>Endopterygota</taxon>
        <taxon>Lepidoptera</taxon>
        <taxon>Glossata</taxon>
        <taxon>Ditrysia</taxon>
        <taxon>Yponomeutoidea</taxon>
        <taxon>Plutellidae</taxon>
        <taxon>Plutella</taxon>
    </lineage>
</organism>
<evidence type="ECO:0000256" key="1">
    <source>
        <dbReference type="ARBA" id="ARBA00022460"/>
    </source>
</evidence>
<evidence type="ECO:0000313" key="6">
    <source>
        <dbReference type="EMBL" id="KAG7295120.1"/>
    </source>
</evidence>
<dbReference type="InterPro" id="IPR000618">
    <property type="entry name" value="Insect_cuticle"/>
</dbReference>
<dbReference type="EMBL" id="JAHIBW010000031">
    <property type="protein sequence ID" value="KAG7295120.1"/>
    <property type="molecule type" value="Genomic_DNA"/>
</dbReference>
<reference evidence="6 7" key="1">
    <citation type="submission" date="2021-06" db="EMBL/GenBank/DDBJ databases">
        <title>A haploid diamondback moth (Plutella xylostella L.) genome assembly resolves 31 chromosomes and identifies a diamide resistance mutation.</title>
        <authorList>
            <person name="Ward C.M."/>
            <person name="Perry K.D."/>
            <person name="Baker G."/>
            <person name="Powis K."/>
            <person name="Heckel D.G."/>
            <person name="Baxter S.W."/>
        </authorList>
    </citation>
    <scope>NUCLEOTIDE SEQUENCE [LARGE SCALE GENOMIC DNA]</scope>
    <source>
        <strain evidence="6 7">LV</strain>
        <tissue evidence="6">Single pupa</tissue>
    </source>
</reference>
<dbReference type="PANTHER" id="PTHR12236:SF79">
    <property type="entry name" value="CUTICULAR PROTEIN 50CB-RELATED"/>
    <property type="match status" value="1"/>
</dbReference>
<sequence>MWSSFIFCLALVLEGVRTEELQTSASERRAREYHRGVDTRQYLEEVEPTRKGPVLFPNDAPPPPRPPLVVTSRPLPESIARSELNPDPQTTASPQRNNVGEGTRVHTVYRQRYQNPVTPTPLILVNAVTGRPVQYEGNLDYGVGQVQVLRPARPRGYQVKEPEYSNRYETNHIDDNEGDLSQNSNYAFSYKVKDQATGDDFSHSQQSSGSATNGEYRVRLPDGRMQIVSYTADENGYKADVRYDDEDKVNTGNRIDTRENNVNYGKADNGVGYVGNNLNYDYNVNNDAKYKVNRVNYDGRNDAFGLNVDAANDAKFDYNVKNDYNVDYGRNADYSYNEGNSVNYDNRIYDNDRQFYKPSAPVKEEYLDESKDYDNVENDYSVEYKGKYDNYDPHRTKFNTFADTNVNEKQNIIVVPNEIEGKADLKPSIEDLRNLFLHRKPIPSTQGYSFRKIPVEINVPSTTPRTNSFESSTEHVVVIGGTKPSLYTNVRSTVATPVTSPSPVYQRYTPSEYLASTVSAFRNVDLSGPKPVLSNSFIDRINRYLTFK</sequence>
<feature type="signal peptide" evidence="5">
    <location>
        <begin position="1"/>
        <end position="18"/>
    </location>
</feature>
<feature type="compositionally biased region" description="Polar residues" evidence="4">
    <location>
        <begin position="87"/>
        <end position="100"/>
    </location>
</feature>
<dbReference type="Proteomes" id="UP000823941">
    <property type="component" value="Chromosome 31"/>
</dbReference>
<evidence type="ECO:0000256" key="2">
    <source>
        <dbReference type="ARBA" id="ARBA00022729"/>
    </source>
</evidence>
<evidence type="ECO:0000256" key="3">
    <source>
        <dbReference type="PROSITE-ProRule" id="PRU00497"/>
    </source>
</evidence>
<accession>A0ABQ7PQ89</accession>
<keyword evidence="2 5" id="KW-0732">Signal</keyword>
<feature type="region of interest" description="Disordered" evidence="4">
    <location>
        <begin position="39"/>
        <end position="102"/>
    </location>
</feature>
<dbReference type="PROSITE" id="PS00233">
    <property type="entry name" value="CHIT_BIND_RR_1"/>
    <property type="match status" value="1"/>
</dbReference>
<evidence type="ECO:0008006" key="8">
    <source>
        <dbReference type="Google" id="ProtNLM"/>
    </source>
</evidence>
<feature type="compositionally biased region" description="Polar residues" evidence="4">
    <location>
        <begin position="203"/>
        <end position="213"/>
    </location>
</feature>
<proteinExistence type="predicted"/>
<evidence type="ECO:0000313" key="7">
    <source>
        <dbReference type="Proteomes" id="UP000823941"/>
    </source>
</evidence>
<dbReference type="InterPro" id="IPR051217">
    <property type="entry name" value="Insect_Cuticle_Struc_Prot"/>
</dbReference>
<comment type="caution">
    <text evidence="6">The sequence shown here is derived from an EMBL/GenBank/DDBJ whole genome shotgun (WGS) entry which is preliminary data.</text>
</comment>
<dbReference type="PROSITE" id="PS51155">
    <property type="entry name" value="CHIT_BIND_RR_2"/>
    <property type="match status" value="1"/>
</dbReference>
<feature type="chain" id="PRO_5045672697" description="Cuticular protein" evidence="5">
    <location>
        <begin position="19"/>
        <end position="548"/>
    </location>
</feature>
<evidence type="ECO:0000256" key="5">
    <source>
        <dbReference type="SAM" id="SignalP"/>
    </source>
</evidence>
<protein>
    <recommendedName>
        <fullName evidence="8">Cuticular protein</fullName>
    </recommendedName>
</protein>